<keyword evidence="8 17" id="KW-0235">DNA replication</keyword>
<organism evidence="19 20">
    <name type="scientific">Yoonia sediminilitoris</name>
    <dbReference type="NCBI Taxonomy" id="1286148"/>
    <lineage>
        <taxon>Bacteria</taxon>
        <taxon>Pseudomonadati</taxon>
        <taxon>Pseudomonadota</taxon>
        <taxon>Alphaproteobacteria</taxon>
        <taxon>Rhodobacterales</taxon>
        <taxon>Paracoccaceae</taxon>
        <taxon>Yoonia</taxon>
    </lineage>
</organism>
<evidence type="ECO:0000313" key="20">
    <source>
        <dbReference type="Proteomes" id="UP000244523"/>
    </source>
</evidence>
<evidence type="ECO:0000256" key="3">
    <source>
        <dbReference type="ARBA" id="ARBA00011245"/>
    </source>
</evidence>
<evidence type="ECO:0000256" key="14">
    <source>
        <dbReference type="ARBA" id="ARBA00023204"/>
    </source>
</evidence>
<dbReference type="InterPro" id="IPR043502">
    <property type="entry name" value="DNA/RNA_pol_sf"/>
</dbReference>
<keyword evidence="13 17" id="KW-0238">DNA-binding</keyword>
<dbReference type="GO" id="GO:0000287">
    <property type="term" value="F:magnesium ion binding"/>
    <property type="evidence" value="ECO:0007669"/>
    <property type="project" value="UniProtKB-UniRule"/>
</dbReference>
<dbReference type="SUPFAM" id="SSF56672">
    <property type="entry name" value="DNA/RNA polymerases"/>
    <property type="match status" value="1"/>
</dbReference>
<dbReference type="InterPro" id="IPR001126">
    <property type="entry name" value="UmuC"/>
</dbReference>
<dbReference type="Pfam" id="PF11799">
    <property type="entry name" value="IMS_C"/>
    <property type="match status" value="1"/>
</dbReference>
<feature type="site" description="Substrate discrimination" evidence="17">
    <location>
        <position position="123"/>
    </location>
</feature>
<reference evidence="19 20" key="1">
    <citation type="submission" date="2018-04" db="EMBL/GenBank/DDBJ databases">
        <title>Genomic Encyclopedia of Archaeal and Bacterial Type Strains, Phase II (KMG-II): from individual species to whole genera.</title>
        <authorList>
            <person name="Goeker M."/>
        </authorList>
    </citation>
    <scope>NUCLEOTIDE SEQUENCE [LARGE SCALE GENOMIC DNA]</scope>
    <source>
        <strain evidence="19 20">DSM 29955</strain>
    </source>
</reference>
<dbReference type="FunFam" id="3.30.1490.100:FF:000004">
    <property type="entry name" value="DNA polymerase IV"/>
    <property type="match status" value="1"/>
</dbReference>
<comment type="subcellular location">
    <subcellularLocation>
        <location evidence="1 17">Cytoplasm</location>
    </subcellularLocation>
</comment>
<evidence type="ECO:0000259" key="18">
    <source>
        <dbReference type="PROSITE" id="PS50173"/>
    </source>
</evidence>
<dbReference type="GO" id="GO:0006281">
    <property type="term" value="P:DNA repair"/>
    <property type="evidence" value="ECO:0007669"/>
    <property type="project" value="UniProtKB-UniRule"/>
</dbReference>
<evidence type="ECO:0000256" key="8">
    <source>
        <dbReference type="ARBA" id="ARBA00022705"/>
    </source>
</evidence>
<evidence type="ECO:0000256" key="17">
    <source>
        <dbReference type="HAMAP-Rule" id="MF_01113"/>
    </source>
</evidence>
<evidence type="ECO:0000256" key="15">
    <source>
        <dbReference type="ARBA" id="ARBA00025589"/>
    </source>
</evidence>
<evidence type="ECO:0000256" key="9">
    <source>
        <dbReference type="ARBA" id="ARBA00022723"/>
    </source>
</evidence>
<dbReference type="SUPFAM" id="SSF100879">
    <property type="entry name" value="Lesion bypass DNA polymerase (Y-family), little finger domain"/>
    <property type="match status" value="1"/>
</dbReference>
<dbReference type="PANTHER" id="PTHR11076">
    <property type="entry name" value="DNA REPAIR POLYMERASE UMUC / TRANSFERASE FAMILY MEMBER"/>
    <property type="match status" value="1"/>
</dbReference>
<evidence type="ECO:0000256" key="13">
    <source>
        <dbReference type="ARBA" id="ARBA00023125"/>
    </source>
</evidence>
<keyword evidence="7 17" id="KW-0548">Nucleotidyltransferase</keyword>
<feature type="binding site" evidence="17">
    <location>
        <position position="118"/>
    </location>
    <ligand>
        <name>Mg(2+)</name>
        <dbReference type="ChEBI" id="CHEBI:18420"/>
    </ligand>
</feature>
<dbReference type="GO" id="GO:0006261">
    <property type="term" value="P:DNA-templated DNA replication"/>
    <property type="evidence" value="ECO:0007669"/>
    <property type="project" value="UniProtKB-UniRule"/>
</dbReference>
<dbReference type="HAMAP" id="MF_01113">
    <property type="entry name" value="DNApol_IV"/>
    <property type="match status" value="1"/>
</dbReference>
<comment type="similarity">
    <text evidence="2 17">Belongs to the DNA polymerase type-Y family.</text>
</comment>
<dbReference type="EMBL" id="QBUD01000015">
    <property type="protein sequence ID" value="PUB11030.1"/>
    <property type="molecule type" value="Genomic_DNA"/>
</dbReference>
<keyword evidence="6 17" id="KW-0808">Transferase</keyword>
<feature type="binding site" evidence="17">
    <location>
        <position position="211"/>
    </location>
    <ligand>
        <name>Mg(2+)</name>
        <dbReference type="ChEBI" id="CHEBI:18420"/>
    </ligand>
</feature>
<dbReference type="InterPro" id="IPR022880">
    <property type="entry name" value="DNApol_IV"/>
</dbReference>
<sequence>MLHPNRSICLRVTGAVAPSATDLTVSPGWCVFYGASTPQKLFWQTKFWGEAHIVFGPRKCTTQGRVVSRIRKAYHKTMQALCRDCLTTFDSETRCPNCRSPRVTRHPELFDLTIAHMDCDAFYASVEKRDNPALSDKPVIIGGGRRGVVSTACYVARIKGVKSAMPMFKALKLCPEAVVVRPRFDAYVAASRAIREMMDELTPIVEPLSLDEAFMDLTGTARLHGAPPAVMLARLIKRMKSEVGLTGSIGLSHNKFLAKVASDLDKPRGFSIIGKAETTAFLRPKPVRLIWGIGPAAQASLNAAGIRTFDDLLRWDRRDLHDRFGGMGERLYSLARGEDGRRISAHSPVKTLSNETTFNEDTNDPDILDGHIWRMAEKVSARAKAKDKAGRVVTLKLKTSDFKGITRRQSLRHPTQIADTIYRTARALFDQTGDKGPYRLLGVGLSDITSADGADREGDLLDPDAGKRAKAEKAADLIRAKFGADAIIKGRALR</sequence>
<dbReference type="InterPro" id="IPR050116">
    <property type="entry name" value="DNA_polymerase-Y"/>
</dbReference>
<comment type="cofactor">
    <cofactor evidence="17">
        <name>Mg(2+)</name>
        <dbReference type="ChEBI" id="CHEBI:18420"/>
    </cofactor>
    <text evidence="17">Binds 2 magnesium ions per subunit.</text>
</comment>
<dbReference type="Pfam" id="PF00817">
    <property type="entry name" value="IMS"/>
    <property type="match status" value="1"/>
</dbReference>
<dbReference type="InterPro" id="IPR043128">
    <property type="entry name" value="Rev_trsase/Diguanyl_cyclase"/>
</dbReference>
<dbReference type="AlphaFoldDB" id="A0A2T6K8J5"/>
<dbReference type="NCBIfam" id="NF002677">
    <property type="entry name" value="PRK02406.1"/>
    <property type="match status" value="1"/>
</dbReference>
<evidence type="ECO:0000256" key="11">
    <source>
        <dbReference type="ARBA" id="ARBA00022842"/>
    </source>
</evidence>
<dbReference type="GO" id="GO:0003684">
    <property type="term" value="F:damaged DNA binding"/>
    <property type="evidence" value="ECO:0007669"/>
    <property type="project" value="InterPro"/>
</dbReference>
<evidence type="ECO:0000256" key="1">
    <source>
        <dbReference type="ARBA" id="ARBA00004496"/>
    </source>
</evidence>
<gene>
    <name evidence="17" type="primary">dinB</name>
    <name evidence="19" type="ORF">C8N45_11512</name>
</gene>
<evidence type="ECO:0000256" key="2">
    <source>
        <dbReference type="ARBA" id="ARBA00010945"/>
    </source>
</evidence>
<dbReference type="Gene3D" id="3.30.1490.100">
    <property type="entry name" value="DNA polymerase, Y-family, little finger domain"/>
    <property type="match status" value="1"/>
</dbReference>
<dbReference type="EC" id="2.7.7.7" evidence="17"/>
<protein>
    <recommendedName>
        <fullName evidence="17">DNA polymerase IV</fullName>
        <shortName evidence="17">Pol IV</shortName>
        <ecNumber evidence="17">2.7.7.7</ecNumber>
    </recommendedName>
</protein>
<keyword evidence="14 17" id="KW-0234">DNA repair</keyword>
<dbReference type="Gene3D" id="3.30.70.270">
    <property type="match status" value="1"/>
</dbReference>
<proteinExistence type="inferred from homology"/>
<dbReference type="NCBIfam" id="NF002751">
    <property type="entry name" value="PRK02794.1"/>
    <property type="match status" value="1"/>
</dbReference>
<accession>A0A2T6K8J5</accession>
<feature type="active site" evidence="17">
    <location>
        <position position="212"/>
    </location>
</feature>
<keyword evidence="10 17" id="KW-0227">DNA damage</keyword>
<evidence type="ECO:0000256" key="10">
    <source>
        <dbReference type="ARBA" id="ARBA00022763"/>
    </source>
</evidence>
<comment type="caution">
    <text evidence="19">The sequence shown here is derived from an EMBL/GenBank/DDBJ whole genome shotgun (WGS) entry which is preliminary data.</text>
</comment>
<dbReference type="InterPro" id="IPR017961">
    <property type="entry name" value="DNA_pol_Y-fam_little_finger"/>
</dbReference>
<keyword evidence="5 17" id="KW-0963">Cytoplasm</keyword>
<dbReference type="Proteomes" id="UP000244523">
    <property type="component" value="Unassembled WGS sequence"/>
</dbReference>
<keyword evidence="4 17" id="KW-0515">Mutator protein</keyword>
<comment type="function">
    <text evidence="15 17">Poorly processive, error-prone DNA polymerase involved in untargeted mutagenesis. Copies undamaged DNA at stalled replication forks, which arise in vivo from mismatched or misaligned primer ends. These misaligned primers can be extended by PolIV. Exhibits no 3'-5' exonuclease (proofreading) activity. May be involved in translesional synthesis, in conjunction with the beta clamp from PolIII.</text>
</comment>
<keyword evidence="20" id="KW-1185">Reference proteome</keyword>
<evidence type="ECO:0000313" key="19">
    <source>
        <dbReference type="EMBL" id="PUB11030.1"/>
    </source>
</evidence>
<dbReference type="GO" id="GO:0003887">
    <property type="term" value="F:DNA-directed DNA polymerase activity"/>
    <property type="evidence" value="ECO:0007669"/>
    <property type="project" value="UniProtKB-UniRule"/>
</dbReference>
<keyword evidence="12 17" id="KW-0239">DNA-directed DNA polymerase</keyword>
<keyword evidence="9 17" id="KW-0479">Metal-binding</keyword>
<dbReference type="GO" id="GO:0005829">
    <property type="term" value="C:cytosol"/>
    <property type="evidence" value="ECO:0007669"/>
    <property type="project" value="TreeGrafter"/>
</dbReference>
<evidence type="ECO:0000256" key="4">
    <source>
        <dbReference type="ARBA" id="ARBA00022457"/>
    </source>
</evidence>
<dbReference type="InterPro" id="IPR036775">
    <property type="entry name" value="DNA_pol_Y-fam_lit_finger_sf"/>
</dbReference>
<dbReference type="GO" id="GO:0009432">
    <property type="term" value="P:SOS response"/>
    <property type="evidence" value="ECO:0007669"/>
    <property type="project" value="TreeGrafter"/>
</dbReference>
<comment type="subunit">
    <text evidence="3 17">Monomer.</text>
</comment>
<dbReference type="CDD" id="cd03586">
    <property type="entry name" value="PolY_Pol_IV_kappa"/>
    <property type="match status" value="1"/>
</dbReference>
<dbReference type="FunFam" id="3.40.1170.60:FF:000001">
    <property type="entry name" value="DNA polymerase IV"/>
    <property type="match status" value="1"/>
</dbReference>
<dbReference type="PROSITE" id="PS50173">
    <property type="entry name" value="UMUC"/>
    <property type="match status" value="1"/>
</dbReference>
<evidence type="ECO:0000256" key="6">
    <source>
        <dbReference type="ARBA" id="ARBA00022679"/>
    </source>
</evidence>
<dbReference type="Gene3D" id="1.10.150.20">
    <property type="entry name" value="5' to 3' exonuclease, C-terminal subdomain"/>
    <property type="match status" value="1"/>
</dbReference>
<feature type="domain" description="UmuC" evidence="18">
    <location>
        <begin position="114"/>
        <end position="294"/>
    </location>
</feature>
<name>A0A2T6K8J5_9RHOB</name>
<evidence type="ECO:0000256" key="7">
    <source>
        <dbReference type="ARBA" id="ARBA00022695"/>
    </source>
</evidence>
<evidence type="ECO:0000256" key="12">
    <source>
        <dbReference type="ARBA" id="ARBA00022932"/>
    </source>
</evidence>
<dbReference type="GO" id="GO:0042276">
    <property type="term" value="P:error-prone translesion synthesis"/>
    <property type="evidence" value="ECO:0007669"/>
    <property type="project" value="TreeGrafter"/>
</dbReference>
<evidence type="ECO:0000256" key="5">
    <source>
        <dbReference type="ARBA" id="ARBA00022490"/>
    </source>
</evidence>
<evidence type="ECO:0000256" key="16">
    <source>
        <dbReference type="ARBA" id="ARBA00049244"/>
    </source>
</evidence>
<comment type="catalytic activity">
    <reaction evidence="16 17">
        <text>DNA(n) + a 2'-deoxyribonucleoside 5'-triphosphate = DNA(n+1) + diphosphate</text>
        <dbReference type="Rhea" id="RHEA:22508"/>
        <dbReference type="Rhea" id="RHEA-COMP:17339"/>
        <dbReference type="Rhea" id="RHEA-COMP:17340"/>
        <dbReference type="ChEBI" id="CHEBI:33019"/>
        <dbReference type="ChEBI" id="CHEBI:61560"/>
        <dbReference type="ChEBI" id="CHEBI:173112"/>
        <dbReference type="EC" id="2.7.7.7"/>
    </reaction>
</comment>
<keyword evidence="11 17" id="KW-0460">Magnesium</keyword>
<dbReference type="Gene3D" id="3.40.1170.60">
    <property type="match status" value="1"/>
</dbReference>
<dbReference type="PANTHER" id="PTHR11076:SF33">
    <property type="entry name" value="DNA POLYMERASE KAPPA"/>
    <property type="match status" value="1"/>
</dbReference>